<dbReference type="Pfam" id="PF06962">
    <property type="entry name" value="rRNA_methylase"/>
    <property type="match status" value="1"/>
</dbReference>
<keyword evidence="1" id="KW-0808">Transferase</keyword>
<evidence type="ECO:0000313" key="2">
    <source>
        <dbReference type="Proteomes" id="UP000318138"/>
    </source>
</evidence>
<evidence type="ECO:0000313" key="1">
    <source>
        <dbReference type="EMBL" id="QKS72127.1"/>
    </source>
</evidence>
<dbReference type="InterPro" id="IPR010719">
    <property type="entry name" value="MnmM_MeTrfase"/>
</dbReference>
<dbReference type="RefSeq" id="WP_176010111.1">
    <property type="nucleotide sequence ID" value="NZ_CP041372.2"/>
</dbReference>
<gene>
    <name evidence="1" type="ORF">FLK61_36310</name>
</gene>
<reference evidence="2" key="1">
    <citation type="submission" date="2019-07" db="EMBL/GenBank/DDBJ databases">
        <title>Bacillus alkalisoli sp. nov. isolated from saline soil.</title>
        <authorList>
            <person name="Sun J.-Q."/>
            <person name="Xu L."/>
        </authorList>
    </citation>
    <scope>NUCLEOTIDE SEQUENCE [LARGE SCALE GENOMIC DNA]</scope>
    <source>
        <strain evidence="2">M4U3P1</strain>
    </source>
</reference>
<dbReference type="Proteomes" id="UP000318138">
    <property type="component" value="Chromosome"/>
</dbReference>
<proteinExistence type="predicted"/>
<dbReference type="InterPro" id="IPR029063">
    <property type="entry name" value="SAM-dependent_MTases_sf"/>
</dbReference>
<sequence>MIERIIPFTRSLLTQVLTKDSIVVDGTAGNGHDTLFLAENAKHVYSFDIQQEAILSTEAKLKAAKLRERVTLIHDGHEKFASYVSEAEIDAAIFNLGYLPGSDKSVITLADTTLKAVEDMLAALKRGGLLILVVYYGHDGGKEEKEELLQYVEALPQKQYDVLRYGFINQKNDPPFLLAIGKK</sequence>
<organism evidence="1 2">
    <name type="scientific">Paenalkalicoccus suaedae</name>
    <dbReference type="NCBI Taxonomy" id="2592382"/>
    <lineage>
        <taxon>Bacteria</taxon>
        <taxon>Bacillati</taxon>
        <taxon>Bacillota</taxon>
        <taxon>Bacilli</taxon>
        <taxon>Bacillales</taxon>
        <taxon>Bacillaceae</taxon>
        <taxon>Paenalkalicoccus</taxon>
    </lineage>
</organism>
<accession>A0A859FGA3</accession>
<keyword evidence="2" id="KW-1185">Reference proteome</keyword>
<dbReference type="Gene3D" id="3.40.50.150">
    <property type="entry name" value="Vaccinia Virus protein VP39"/>
    <property type="match status" value="1"/>
</dbReference>
<name>A0A859FGA3_9BACI</name>
<dbReference type="SUPFAM" id="SSF53335">
    <property type="entry name" value="S-adenosyl-L-methionine-dependent methyltransferases"/>
    <property type="match status" value="1"/>
</dbReference>
<protein>
    <submittedName>
        <fullName evidence="1">Class I SAM-dependent methyltransferase</fullName>
    </submittedName>
</protein>
<dbReference type="KEGG" id="psua:FLK61_36310"/>
<dbReference type="GO" id="GO:0032259">
    <property type="term" value="P:methylation"/>
    <property type="evidence" value="ECO:0007669"/>
    <property type="project" value="UniProtKB-KW"/>
</dbReference>
<dbReference type="AlphaFoldDB" id="A0A859FGA3"/>
<dbReference type="EMBL" id="CP041372">
    <property type="protein sequence ID" value="QKS72127.1"/>
    <property type="molecule type" value="Genomic_DNA"/>
</dbReference>
<keyword evidence="1" id="KW-0489">Methyltransferase</keyword>
<dbReference type="CDD" id="cd02440">
    <property type="entry name" value="AdoMet_MTases"/>
    <property type="match status" value="1"/>
</dbReference>
<dbReference type="PANTHER" id="PTHR35276:SF1">
    <property type="entry name" value="TRNA (MNM(5)S(2)U34)-METHYLTRANSFERASE, CHLOROPLASTIC"/>
    <property type="match status" value="1"/>
</dbReference>
<dbReference type="PANTHER" id="PTHR35276">
    <property type="entry name" value="S-ADENOSYL-L-METHIONINE-DEPENDENT METHYLTRANSFERASES SUPERFAMILY PROTEIN"/>
    <property type="match status" value="1"/>
</dbReference>
<dbReference type="GO" id="GO:0008168">
    <property type="term" value="F:methyltransferase activity"/>
    <property type="evidence" value="ECO:0007669"/>
    <property type="project" value="UniProtKB-KW"/>
</dbReference>